<dbReference type="SUPFAM" id="SSF52540">
    <property type="entry name" value="P-loop containing nucleoside triphosphate hydrolases"/>
    <property type="match status" value="1"/>
</dbReference>
<organism evidence="2 3">
    <name type="scientific">Methanolapillus africanus</name>
    <dbReference type="NCBI Taxonomy" id="3028297"/>
    <lineage>
        <taxon>Archaea</taxon>
        <taxon>Methanobacteriati</taxon>
        <taxon>Methanobacteriota</taxon>
        <taxon>Stenosarchaea group</taxon>
        <taxon>Methanomicrobia</taxon>
        <taxon>Methanosarcinales</taxon>
        <taxon>Methanosarcinaceae</taxon>
        <taxon>Methanolapillus</taxon>
    </lineage>
</organism>
<dbReference type="InterPro" id="IPR051162">
    <property type="entry name" value="T4SS_component"/>
</dbReference>
<accession>A0AAE4MKT9</accession>
<dbReference type="InterPro" id="IPR003593">
    <property type="entry name" value="AAA+_ATPase"/>
</dbReference>
<dbReference type="RefSeq" id="WP_338100149.1">
    <property type="nucleotide sequence ID" value="NZ_JAWDKD010000021.1"/>
</dbReference>
<reference evidence="2" key="1">
    <citation type="submission" date="2023-06" db="EMBL/GenBank/DDBJ databases">
        <title>Genome sequence of Methanosarcinaceae archaeon Ag5.</title>
        <authorList>
            <person name="Protasov E."/>
            <person name="Platt K."/>
            <person name="Poehlein A."/>
            <person name="Daniel R."/>
            <person name="Brune A."/>
        </authorList>
    </citation>
    <scope>NUCLEOTIDE SEQUENCE</scope>
    <source>
        <strain evidence="2">Ag5</strain>
    </source>
</reference>
<proteinExistence type="predicted"/>
<comment type="caution">
    <text evidence="2">The sequence shown here is derived from an EMBL/GenBank/DDBJ whole genome shotgun (WGS) entry which is preliminary data.</text>
</comment>
<dbReference type="InterPro" id="IPR033186">
    <property type="entry name" value="HerA_C"/>
</dbReference>
<evidence type="ECO:0000313" key="2">
    <source>
        <dbReference type="EMBL" id="MDV0447711.1"/>
    </source>
</evidence>
<feature type="domain" description="AAA+ ATPase" evidence="1">
    <location>
        <begin position="156"/>
        <end position="480"/>
    </location>
</feature>
<dbReference type="EMBL" id="JAWDKD010000021">
    <property type="protein sequence ID" value="MDV0447711.1"/>
    <property type="molecule type" value="Genomic_DNA"/>
</dbReference>
<gene>
    <name evidence="2" type="ORF">MsAg5_16220</name>
</gene>
<dbReference type="Gene3D" id="3.40.50.300">
    <property type="entry name" value="P-loop containing nucleotide triphosphate hydrolases"/>
    <property type="match status" value="1"/>
</dbReference>
<keyword evidence="3" id="KW-1185">Reference proteome</keyword>
<sequence length="530" mass="60120">MTWIVVGREKDKIKFVSKSSMEALLPKGYYITITEPEDSNVILRVEDSYQDFPYNPSPMIVDMDLSPLIQDQKCQNTILAYPIKDLKGRQDGLVNYIRPLSVARRANQDEINKAFDCDVNEKGPKIFLGTIQGTENKILMDESGNLLTASLPEDFFFHQTMICGKTGSGKTVSTKYLAQYFVDKMKGAVLAINVKDIDFLTMDKASNVVNDQILHEWEVLGEKARGVESTLIYYPSTINMKSNKEINRSICKPITLDVTTIDPTSLNGILQNISDLGAQYLPDIFRYWKEEYVPNKNDKDYFKFKNFVKWFADINRSKGDEKNLFPTKNMRGDLYDIPLHAGTASNILRNLNNSADYFDDENGRPIDGNDILQRGKVSIIDIQDERSKIFGSILLRQLLHHIEYLKTNNDSKIPVLVIIDEVHQFYNTESSKEALGDLDTICRQGRSQEIGVIFSSQNPSDIPRGLSSVINTKIFFKSDSAAVKSIGTSITETEFENLKKGFAIVSVHDRSQLKIVKFPLSFAGVYRRNE</sequence>
<dbReference type="InterPro" id="IPR027417">
    <property type="entry name" value="P-loop_NTPase"/>
</dbReference>
<dbReference type="Pfam" id="PF05872">
    <property type="entry name" value="HerA_C"/>
    <property type="match status" value="1"/>
</dbReference>
<dbReference type="PANTHER" id="PTHR30121">
    <property type="entry name" value="UNCHARACTERIZED PROTEIN YJGR-RELATED"/>
    <property type="match status" value="1"/>
</dbReference>
<evidence type="ECO:0000259" key="1">
    <source>
        <dbReference type="SMART" id="SM00382"/>
    </source>
</evidence>
<name>A0AAE4MKT9_9EURY</name>
<dbReference type="Proteomes" id="UP001271789">
    <property type="component" value="Unassembled WGS sequence"/>
</dbReference>
<dbReference type="PANTHER" id="PTHR30121:SF6">
    <property type="entry name" value="SLR6007 PROTEIN"/>
    <property type="match status" value="1"/>
</dbReference>
<dbReference type="SMART" id="SM00382">
    <property type="entry name" value="AAA"/>
    <property type="match status" value="1"/>
</dbReference>
<dbReference type="AlphaFoldDB" id="A0AAE4MKT9"/>
<evidence type="ECO:0000313" key="3">
    <source>
        <dbReference type="Proteomes" id="UP001271789"/>
    </source>
</evidence>
<protein>
    <recommendedName>
        <fullName evidence="1">AAA+ ATPase domain-containing protein</fullName>
    </recommendedName>
</protein>